<dbReference type="SUPFAM" id="SSF53448">
    <property type="entry name" value="Nucleotide-diphospho-sugar transferases"/>
    <property type="match status" value="1"/>
</dbReference>
<evidence type="ECO:0000259" key="2">
    <source>
        <dbReference type="Pfam" id="PF12804"/>
    </source>
</evidence>
<proteinExistence type="predicted"/>
<dbReference type="InterPro" id="IPR029044">
    <property type="entry name" value="Nucleotide-diphossugar_trans"/>
</dbReference>
<dbReference type="EMBL" id="JBHSOG010000098">
    <property type="protein sequence ID" value="MFC5771663.1"/>
    <property type="molecule type" value="Genomic_DNA"/>
</dbReference>
<organism evidence="3 4">
    <name type="scientific">Thauera sinica</name>
    <dbReference type="NCBI Taxonomy" id="2665146"/>
    <lineage>
        <taxon>Bacteria</taxon>
        <taxon>Pseudomonadati</taxon>
        <taxon>Pseudomonadota</taxon>
        <taxon>Betaproteobacteria</taxon>
        <taxon>Rhodocyclales</taxon>
        <taxon>Zoogloeaceae</taxon>
        <taxon>Thauera</taxon>
    </lineage>
</organism>
<evidence type="ECO:0000256" key="1">
    <source>
        <dbReference type="ARBA" id="ARBA00022842"/>
    </source>
</evidence>
<evidence type="ECO:0000313" key="4">
    <source>
        <dbReference type="Proteomes" id="UP001595974"/>
    </source>
</evidence>
<keyword evidence="1" id="KW-0460">Magnesium</keyword>
<dbReference type="PANTHER" id="PTHR43777:SF1">
    <property type="entry name" value="MOLYBDENUM COFACTOR CYTIDYLYLTRANSFERASE"/>
    <property type="match status" value="1"/>
</dbReference>
<dbReference type="Gene3D" id="3.90.550.10">
    <property type="entry name" value="Spore Coat Polysaccharide Biosynthesis Protein SpsA, Chain A"/>
    <property type="match status" value="1"/>
</dbReference>
<reference evidence="4" key="1">
    <citation type="journal article" date="2019" name="Int. J. Syst. Evol. Microbiol.">
        <title>The Global Catalogue of Microorganisms (GCM) 10K type strain sequencing project: providing services to taxonomists for standard genome sequencing and annotation.</title>
        <authorList>
            <consortium name="The Broad Institute Genomics Platform"/>
            <consortium name="The Broad Institute Genome Sequencing Center for Infectious Disease"/>
            <person name="Wu L."/>
            <person name="Ma J."/>
        </authorList>
    </citation>
    <scope>NUCLEOTIDE SEQUENCE [LARGE SCALE GENOMIC DNA]</scope>
    <source>
        <strain evidence="4">SHR3</strain>
    </source>
</reference>
<dbReference type="CDD" id="cd04182">
    <property type="entry name" value="GT_2_like_f"/>
    <property type="match status" value="1"/>
</dbReference>
<gene>
    <name evidence="3" type="ORF">ACFPTN_19980</name>
</gene>
<feature type="domain" description="MobA-like NTP transferase" evidence="2">
    <location>
        <begin position="4"/>
        <end position="163"/>
    </location>
</feature>
<comment type="caution">
    <text evidence="3">The sequence shown here is derived from an EMBL/GenBank/DDBJ whole genome shotgun (WGS) entry which is preliminary data.</text>
</comment>
<dbReference type="Pfam" id="PF12804">
    <property type="entry name" value="NTP_transf_3"/>
    <property type="match status" value="1"/>
</dbReference>
<accession>A0ABW1AXK5</accession>
<name>A0ABW1AXK5_9RHOO</name>
<keyword evidence="4" id="KW-1185">Reference proteome</keyword>
<dbReference type="PANTHER" id="PTHR43777">
    <property type="entry name" value="MOLYBDENUM COFACTOR CYTIDYLYLTRANSFERASE"/>
    <property type="match status" value="1"/>
</dbReference>
<dbReference type="GO" id="GO:0016740">
    <property type="term" value="F:transferase activity"/>
    <property type="evidence" value="ECO:0007669"/>
    <property type="project" value="UniProtKB-KW"/>
</dbReference>
<protein>
    <submittedName>
        <fullName evidence="3">NTP transferase domain-containing protein</fullName>
    </submittedName>
</protein>
<dbReference type="RefSeq" id="WP_096450897.1">
    <property type="nucleotide sequence ID" value="NZ_JBHSOG010000098.1"/>
</dbReference>
<keyword evidence="3" id="KW-0808">Transferase</keyword>
<dbReference type="Proteomes" id="UP001595974">
    <property type="component" value="Unassembled WGS sequence"/>
</dbReference>
<dbReference type="InterPro" id="IPR025877">
    <property type="entry name" value="MobA-like_NTP_Trfase"/>
</dbReference>
<sequence>MMRGILLAAGYGRRFDPSGERDKLLMPLADGRPVIWHAARALCAALPGSLAVLRPGQAERARWLAEAGCEVVESAAAEQGMGSALAAAVAASRDADGWVVALADMPWLPVEAVAAVAAAVDGPERVAAATHGGRRGHPVGFGSAWGPRLAALAGDSGARELLRGADVVLIESADAGVLRDVDIPDDLGR</sequence>
<evidence type="ECO:0000313" key="3">
    <source>
        <dbReference type="EMBL" id="MFC5771663.1"/>
    </source>
</evidence>